<dbReference type="InParanoid" id="A0A1J7IAC6"/>
<evidence type="ECO:0000313" key="2">
    <source>
        <dbReference type="EMBL" id="OIW24639.1"/>
    </source>
</evidence>
<feature type="region of interest" description="Disordered" evidence="1">
    <location>
        <begin position="190"/>
        <end position="270"/>
    </location>
</feature>
<dbReference type="AlphaFoldDB" id="A0A1J7IAC6"/>
<proteinExistence type="predicted"/>
<evidence type="ECO:0000313" key="3">
    <source>
        <dbReference type="Proteomes" id="UP000182658"/>
    </source>
</evidence>
<evidence type="ECO:0000256" key="1">
    <source>
        <dbReference type="SAM" id="MobiDB-lite"/>
    </source>
</evidence>
<dbReference type="EMBL" id="KV875103">
    <property type="protein sequence ID" value="OIW24639.1"/>
    <property type="molecule type" value="Genomic_DNA"/>
</dbReference>
<accession>A0A1J7IAC6</accession>
<dbReference type="OrthoDB" id="5240004at2759"/>
<protein>
    <submittedName>
        <fullName evidence="2">Uncharacterized protein</fullName>
    </submittedName>
</protein>
<reference evidence="2 3" key="1">
    <citation type="submission" date="2016-10" db="EMBL/GenBank/DDBJ databases">
        <title>Draft genome sequence of Coniochaeta ligniaria NRRL30616, a lignocellulolytic fungus for bioabatement of inhibitors in plant biomass hydrolysates.</title>
        <authorList>
            <consortium name="DOE Joint Genome Institute"/>
            <person name="Jimenez D.J."/>
            <person name="Hector R.E."/>
            <person name="Riley R."/>
            <person name="Sun H."/>
            <person name="Grigoriev I.V."/>
            <person name="Van Elsas J.D."/>
            <person name="Nichols N.N."/>
        </authorList>
    </citation>
    <scope>NUCLEOTIDE SEQUENCE [LARGE SCALE GENOMIC DNA]</scope>
    <source>
        <strain evidence="2 3">NRRL 30616</strain>
    </source>
</reference>
<sequence>MFSVVGALVRRSCDAVSRFFRSIYLSLELLTRPVVEQGGQQTVSAPSPAALTDPGISTYEQIALHYIERFANGIIFIAEFSVKLFTLLGKYFALAFRAVYVFCYYLLQYANWDGKDVVREWVIFRDLPNMHIDRHYLWAVVCSPSMGLRDHRRWQRRRGIRWARPKIRTHVDVEERDPEETLRMIQRNAAKAQRRGGPFLGQQNPFEYVSDDEGNWEGKGKGKKEDVVETEHREGQSEPREPQPEPEAIKGPSIGRKEAKRGTKKRKPKR</sequence>
<name>A0A1J7IAC6_9PEZI</name>
<organism evidence="2 3">
    <name type="scientific">Coniochaeta ligniaria NRRL 30616</name>
    <dbReference type="NCBI Taxonomy" id="1408157"/>
    <lineage>
        <taxon>Eukaryota</taxon>
        <taxon>Fungi</taxon>
        <taxon>Dikarya</taxon>
        <taxon>Ascomycota</taxon>
        <taxon>Pezizomycotina</taxon>
        <taxon>Sordariomycetes</taxon>
        <taxon>Sordariomycetidae</taxon>
        <taxon>Coniochaetales</taxon>
        <taxon>Coniochaetaceae</taxon>
        <taxon>Coniochaeta</taxon>
    </lineage>
</organism>
<gene>
    <name evidence="2" type="ORF">CONLIGDRAFT_648771</name>
</gene>
<feature type="compositionally biased region" description="Basic and acidic residues" evidence="1">
    <location>
        <begin position="216"/>
        <end position="243"/>
    </location>
</feature>
<keyword evidence="3" id="KW-1185">Reference proteome</keyword>
<dbReference type="Proteomes" id="UP000182658">
    <property type="component" value="Unassembled WGS sequence"/>
</dbReference>